<reference evidence="4" key="1">
    <citation type="submission" date="2020-12" db="EMBL/GenBank/DDBJ databases">
        <title>The genome sequence of Inhella sp. 1Y17.</title>
        <authorList>
            <person name="Liu Y."/>
        </authorList>
    </citation>
    <scope>NUCLEOTIDE SEQUENCE</scope>
    <source>
        <strain evidence="4">1Y17</strain>
    </source>
</reference>
<evidence type="ECO:0000256" key="1">
    <source>
        <dbReference type="ARBA" id="ARBA00022801"/>
    </source>
</evidence>
<dbReference type="GO" id="GO:0006152">
    <property type="term" value="P:purine nucleoside catabolic process"/>
    <property type="evidence" value="ECO:0007669"/>
    <property type="project" value="TreeGrafter"/>
</dbReference>
<dbReference type="PANTHER" id="PTHR12304">
    <property type="entry name" value="INOSINE-URIDINE PREFERRING NUCLEOSIDE HYDROLASE"/>
    <property type="match status" value="1"/>
</dbReference>
<evidence type="ECO:0000313" key="4">
    <source>
        <dbReference type="EMBL" id="MBH9575518.1"/>
    </source>
</evidence>
<dbReference type="InterPro" id="IPR001910">
    <property type="entry name" value="Inosine/uridine_hydrolase_dom"/>
</dbReference>
<dbReference type="GO" id="GO:0008477">
    <property type="term" value="F:purine nucleosidase activity"/>
    <property type="evidence" value="ECO:0007669"/>
    <property type="project" value="TreeGrafter"/>
</dbReference>
<dbReference type="AlphaFoldDB" id="A0A931J0Q0"/>
<accession>A0A931J0Q0</accession>
<dbReference type="EMBL" id="JAEDAK010000001">
    <property type="protein sequence ID" value="MBH9575518.1"/>
    <property type="molecule type" value="Genomic_DNA"/>
</dbReference>
<dbReference type="GO" id="GO:0005829">
    <property type="term" value="C:cytosol"/>
    <property type="evidence" value="ECO:0007669"/>
    <property type="project" value="TreeGrafter"/>
</dbReference>
<dbReference type="InterPro" id="IPR036452">
    <property type="entry name" value="Ribo_hydro-like"/>
</dbReference>
<dbReference type="Gene3D" id="3.90.245.10">
    <property type="entry name" value="Ribonucleoside hydrolase-like"/>
    <property type="match status" value="1"/>
</dbReference>
<dbReference type="RefSeq" id="WP_198109130.1">
    <property type="nucleotide sequence ID" value="NZ_JAEDAK010000001.1"/>
</dbReference>
<gene>
    <name evidence="4" type="ORF">I7X39_01245</name>
</gene>
<evidence type="ECO:0000259" key="3">
    <source>
        <dbReference type="Pfam" id="PF01156"/>
    </source>
</evidence>
<dbReference type="SUPFAM" id="SSF53590">
    <property type="entry name" value="Nucleoside hydrolase"/>
    <property type="match status" value="1"/>
</dbReference>
<keyword evidence="2" id="KW-0326">Glycosidase</keyword>
<evidence type="ECO:0000313" key="5">
    <source>
        <dbReference type="Proteomes" id="UP000613266"/>
    </source>
</evidence>
<keyword evidence="5" id="KW-1185">Reference proteome</keyword>
<feature type="domain" description="Inosine/uridine-preferring nucleoside hydrolase" evidence="3">
    <location>
        <begin position="3"/>
        <end position="305"/>
    </location>
</feature>
<dbReference type="Proteomes" id="UP000613266">
    <property type="component" value="Unassembled WGS sequence"/>
</dbReference>
<keyword evidence="1 4" id="KW-0378">Hydrolase</keyword>
<organism evidence="4 5">
    <name type="scientific">Inhella proteolytica</name>
    <dbReference type="NCBI Taxonomy" id="2795029"/>
    <lineage>
        <taxon>Bacteria</taxon>
        <taxon>Pseudomonadati</taxon>
        <taxon>Pseudomonadota</taxon>
        <taxon>Betaproteobacteria</taxon>
        <taxon>Burkholderiales</taxon>
        <taxon>Sphaerotilaceae</taxon>
        <taxon>Inhella</taxon>
    </lineage>
</organism>
<dbReference type="Pfam" id="PF01156">
    <property type="entry name" value="IU_nuc_hydro"/>
    <property type="match status" value="1"/>
</dbReference>
<name>A0A931J0Q0_9BURK</name>
<dbReference type="InterPro" id="IPR023186">
    <property type="entry name" value="IUNH"/>
</dbReference>
<proteinExistence type="predicted"/>
<dbReference type="PANTHER" id="PTHR12304:SF4">
    <property type="entry name" value="URIDINE NUCLEOSIDASE"/>
    <property type="match status" value="1"/>
</dbReference>
<evidence type="ECO:0000256" key="2">
    <source>
        <dbReference type="ARBA" id="ARBA00023295"/>
    </source>
</evidence>
<sequence>MKVWLDTDPGVDDALALGLILARPEFELVGLSTVFGNASVQQTTRNALRLLSLFARHDIPVHAGAAQPLQGQARYAAAVHGDDGMSGLAERLPPARALAQAQHAAEALLAASRAHADLHLLAVGPLSNVALALRQDPALAGRVASLTVMGAAFGCHGYTGNVTPCAEANIHNDARAAAEVLAAPWRALRVIGLDATQRVRIALPELEPLRQAGAAAELLWQAAQPYAGYYQTRDGLAALVAHDAIAVAALLIPEAFSWRHGPMRVVEGGLAHGQTVQDWQGLARGQAEWDALPAHAAAVDADAQALTELCLQAWARH</sequence>
<protein>
    <submittedName>
        <fullName evidence="4">Nucleoside hydrolase</fullName>
    </submittedName>
</protein>
<comment type="caution">
    <text evidence="4">The sequence shown here is derived from an EMBL/GenBank/DDBJ whole genome shotgun (WGS) entry which is preliminary data.</text>
</comment>